<evidence type="ECO:0000313" key="4">
    <source>
        <dbReference type="Proteomes" id="UP001187343"/>
    </source>
</evidence>
<sequence length="235" mass="26764">MANFTQKGVAWERLTEVRSEGQEVRDHQQLDNTQEERRFQAEKTVGRGAGPGSFLSGRSEGPIMMSKGIQGSNEASKAIRAAEEEKQKCKERVNYYYANQLEYQSKIFWTQFEIQQTNNALNRIEVEIKKVQKNLEDTADIQGKVREAVNSLSVFSGRVTAVEKQTQRFILWKPVVKAMEDVVKAVVNIAENRLLYSDGAPSFINALRENVGRLALCNSPDNFEYGCSLSQYEYY</sequence>
<organism evidence="3 4">
    <name type="scientific">Cirrhinus molitorella</name>
    <name type="common">mud carp</name>
    <dbReference type="NCBI Taxonomy" id="172907"/>
    <lineage>
        <taxon>Eukaryota</taxon>
        <taxon>Metazoa</taxon>
        <taxon>Chordata</taxon>
        <taxon>Craniata</taxon>
        <taxon>Vertebrata</taxon>
        <taxon>Euteleostomi</taxon>
        <taxon>Actinopterygii</taxon>
        <taxon>Neopterygii</taxon>
        <taxon>Teleostei</taxon>
        <taxon>Ostariophysi</taxon>
        <taxon>Cypriniformes</taxon>
        <taxon>Cyprinidae</taxon>
        <taxon>Labeoninae</taxon>
        <taxon>Labeonini</taxon>
        <taxon>Cirrhinus</taxon>
    </lineage>
</organism>
<accession>A0AA88PTJ0</accession>
<dbReference type="EMBL" id="JAUYZG010000007">
    <property type="protein sequence ID" value="KAK2903269.1"/>
    <property type="molecule type" value="Genomic_DNA"/>
</dbReference>
<protein>
    <submittedName>
        <fullName evidence="3">Uncharacterized protein</fullName>
    </submittedName>
</protein>
<feature type="coiled-coil region" evidence="1">
    <location>
        <begin position="72"/>
        <end position="141"/>
    </location>
</feature>
<evidence type="ECO:0000256" key="2">
    <source>
        <dbReference type="SAM" id="MobiDB-lite"/>
    </source>
</evidence>
<gene>
    <name evidence="3" type="ORF">Q8A67_007982</name>
</gene>
<feature type="region of interest" description="Disordered" evidence="2">
    <location>
        <begin position="16"/>
        <end position="60"/>
    </location>
</feature>
<proteinExistence type="predicted"/>
<dbReference type="AlphaFoldDB" id="A0AA88PTJ0"/>
<name>A0AA88PTJ0_9TELE</name>
<keyword evidence="1" id="KW-0175">Coiled coil</keyword>
<feature type="compositionally biased region" description="Basic and acidic residues" evidence="2">
    <location>
        <begin position="16"/>
        <end position="45"/>
    </location>
</feature>
<reference evidence="3" key="1">
    <citation type="submission" date="2023-08" db="EMBL/GenBank/DDBJ databases">
        <title>Chromosome-level Genome Assembly of mud carp (Cirrhinus molitorella).</title>
        <authorList>
            <person name="Liu H."/>
        </authorList>
    </citation>
    <scope>NUCLEOTIDE SEQUENCE</scope>
    <source>
        <strain evidence="3">Prfri</strain>
        <tissue evidence="3">Muscle</tissue>
    </source>
</reference>
<keyword evidence="4" id="KW-1185">Reference proteome</keyword>
<evidence type="ECO:0000256" key="1">
    <source>
        <dbReference type="SAM" id="Coils"/>
    </source>
</evidence>
<comment type="caution">
    <text evidence="3">The sequence shown here is derived from an EMBL/GenBank/DDBJ whole genome shotgun (WGS) entry which is preliminary data.</text>
</comment>
<dbReference type="Proteomes" id="UP001187343">
    <property type="component" value="Unassembled WGS sequence"/>
</dbReference>
<evidence type="ECO:0000313" key="3">
    <source>
        <dbReference type="EMBL" id="KAK2903269.1"/>
    </source>
</evidence>